<accession>A0A8C2IDJ0</accession>
<dbReference type="SUPFAM" id="SSF52540">
    <property type="entry name" value="P-loop containing nucleoside triphosphate hydrolases"/>
    <property type="match status" value="1"/>
</dbReference>
<protein>
    <submittedName>
        <fullName evidence="10">Galactose-3-O-sulfotransferase 4</fullName>
    </submittedName>
</protein>
<sequence>MVFRRSARRMRWWGCYRMGPIWKALLVFVVIAFAGQLLGVIFNKSWMQPERPHSLYSLPSENSQGESLGSCQPNIHIMFLKTHKTASSTVLNLLYRFGEERGLKFALPMGYQFGYPLPFIAQRVKGYRGPHVAEFDIMGNHMRFNKPEVEKVMPADTFYFSILRDPVALAESSYAYYKYVAPAFTRVKGLGEFADNPYKYYDPRLRNNHYAHNLMWFDFGLDHTSNFSLALIKRGVAAVRRNFKLILISEYFDQSMVLLRHALCWPLDAVVSFSLNARQQMPSGRSRWVGKAAAPAPLALTDKQRLKLPFNLTFWQEVERFGRSRMESEVALLRTKREVLTRICLRGGGRPIEASRIRDKTIRPFQSGLVKILGYELQSGLDSATWEACLRMIRPEIQYKDLLDLRQFPRAQQPPAAGGLPVKRKSSILRTEDNGGKMLMEKDWDGTILFRNQTLEQVDSKVRLR</sequence>
<evidence type="ECO:0000256" key="3">
    <source>
        <dbReference type="ARBA" id="ARBA00022679"/>
    </source>
</evidence>
<evidence type="ECO:0000256" key="1">
    <source>
        <dbReference type="ARBA" id="ARBA00004323"/>
    </source>
</evidence>
<dbReference type="PANTHER" id="PTHR14647">
    <property type="entry name" value="GALACTOSE-3-O-SULFOTRANSFERASE"/>
    <property type="match status" value="1"/>
</dbReference>
<dbReference type="GO" id="GO:0009247">
    <property type="term" value="P:glycolipid biosynthetic process"/>
    <property type="evidence" value="ECO:0007669"/>
    <property type="project" value="InterPro"/>
</dbReference>
<dbReference type="Proteomes" id="UP000694701">
    <property type="component" value="Unplaced"/>
</dbReference>
<keyword evidence="7" id="KW-0333">Golgi apparatus</keyword>
<evidence type="ECO:0000313" key="11">
    <source>
        <dbReference type="Proteomes" id="UP000694701"/>
    </source>
</evidence>
<dbReference type="Ensembl" id="ENSCCRT00020085654.1">
    <property type="protein sequence ID" value="ENSCCRP00020078117.1"/>
    <property type="gene ID" value="ENSCCRG00020036328.1"/>
</dbReference>
<dbReference type="Gene3D" id="3.40.50.300">
    <property type="entry name" value="P-loop containing nucleotide triphosphate hydrolases"/>
    <property type="match status" value="1"/>
</dbReference>
<dbReference type="Pfam" id="PF06990">
    <property type="entry name" value="Gal-3-0_sulfotr"/>
    <property type="match status" value="1"/>
</dbReference>
<evidence type="ECO:0000256" key="7">
    <source>
        <dbReference type="ARBA" id="ARBA00023034"/>
    </source>
</evidence>
<dbReference type="PANTHER" id="PTHR14647:SF57">
    <property type="entry name" value="GALACTOSE-3-O-SULFOTRANSFERASE 4"/>
    <property type="match status" value="1"/>
</dbReference>
<keyword evidence="4" id="KW-0812">Transmembrane</keyword>
<name>A0A8C2IDJ0_CYPCA</name>
<evidence type="ECO:0000256" key="8">
    <source>
        <dbReference type="ARBA" id="ARBA00023136"/>
    </source>
</evidence>
<keyword evidence="9" id="KW-0325">Glycoprotein</keyword>
<dbReference type="GO" id="GO:0000139">
    <property type="term" value="C:Golgi membrane"/>
    <property type="evidence" value="ECO:0007669"/>
    <property type="project" value="UniProtKB-SubCell"/>
</dbReference>
<evidence type="ECO:0000256" key="4">
    <source>
        <dbReference type="ARBA" id="ARBA00022692"/>
    </source>
</evidence>
<evidence type="ECO:0000313" key="10">
    <source>
        <dbReference type="Ensembl" id="ENSCCRP00020078117.1"/>
    </source>
</evidence>
<reference evidence="10" key="1">
    <citation type="submission" date="2025-08" db="UniProtKB">
        <authorList>
            <consortium name="Ensembl"/>
        </authorList>
    </citation>
    <scope>IDENTIFICATION</scope>
</reference>
<evidence type="ECO:0000256" key="6">
    <source>
        <dbReference type="ARBA" id="ARBA00022989"/>
    </source>
</evidence>
<keyword evidence="6" id="KW-1133">Transmembrane helix</keyword>
<evidence type="ECO:0000256" key="5">
    <source>
        <dbReference type="ARBA" id="ARBA00022968"/>
    </source>
</evidence>
<dbReference type="InterPro" id="IPR027417">
    <property type="entry name" value="P-loop_NTPase"/>
</dbReference>
<dbReference type="GO" id="GO:0001733">
    <property type="term" value="F:galactosylceramide sulfotransferase activity"/>
    <property type="evidence" value="ECO:0007669"/>
    <property type="project" value="InterPro"/>
</dbReference>
<proteinExistence type="inferred from homology"/>
<comment type="subcellular location">
    <subcellularLocation>
        <location evidence="1">Golgi apparatus membrane</location>
        <topology evidence="1">Single-pass type II membrane protein</topology>
    </subcellularLocation>
</comment>
<evidence type="ECO:0000256" key="9">
    <source>
        <dbReference type="ARBA" id="ARBA00023180"/>
    </source>
</evidence>
<keyword evidence="8" id="KW-0472">Membrane</keyword>
<dbReference type="AlphaFoldDB" id="A0A8C2IDJ0"/>
<dbReference type="InterPro" id="IPR009729">
    <property type="entry name" value="Gal-3-0_sulfotransfrase"/>
</dbReference>
<organism evidence="10 11">
    <name type="scientific">Cyprinus carpio</name>
    <name type="common">Common carp</name>
    <dbReference type="NCBI Taxonomy" id="7962"/>
    <lineage>
        <taxon>Eukaryota</taxon>
        <taxon>Metazoa</taxon>
        <taxon>Chordata</taxon>
        <taxon>Craniata</taxon>
        <taxon>Vertebrata</taxon>
        <taxon>Euteleostomi</taxon>
        <taxon>Actinopterygii</taxon>
        <taxon>Neopterygii</taxon>
        <taxon>Teleostei</taxon>
        <taxon>Ostariophysi</taxon>
        <taxon>Cypriniformes</taxon>
        <taxon>Cyprinidae</taxon>
        <taxon>Cyprininae</taxon>
        <taxon>Cyprinus</taxon>
    </lineage>
</organism>
<keyword evidence="5" id="KW-0735">Signal-anchor</keyword>
<comment type="similarity">
    <text evidence="2">Belongs to the galactose-3-O-sulfotransferase family.</text>
</comment>
<evidence type="ECO:0000256" key="2">
    <source>
        <dbReference type="ARBA" id="ARBA00008124"/>
    </source>
</evidence>
<keyword evidence="3" id="KW-0808">Transferase</keyword>